<dbReference type="GO" id="GO:0006508">
    <property type="term" value="P:proteolysis"/>
    <property type="evidence" value="ECO:0007669"/>
    <property type="project" value="UniProtKB-KW"/>
</dbReference>
<dbReference type="PANTHER" id="PTHR43806">
    <property type="entry name" value="PEPTIDASE S8"/>
    <property type="match status" value="1"/>
</dbReference>
<keyword evidence="9" id="KW-0106">Calcium</keyword>
<dbReference type="InterPro" id="IPR036852">
    <property type="entry name" value="Peptidase_S8/S53_dom_sf"/>
</dbReference>
<dbReference type="GO" id="GO:0005576">
    <property type="term" value="C:extracellular region"/>
    <property type="evidence" value="ECO:0007669"/>
    <property type="project" value="UniProtKB-SubCell"/>
</dbReference>
<dbReference type="PROSITE" id="PS00138">
    <property type="entry name" value="SUBTILASE_SER"/>
    <property type="match status" value="1"/>
</dbReference>
<evidence type="ECO:0000256" key="2">
    <source>
        <dbReference type="ARBA" id="ARBA00004613"/>
    </source>
</evidence>
<keyword evidence="7 10" id="KW-0378">Hydrolase</keyword>
<keyword evidence="6" id="KW-0479">Metal-binding</keyword>
<dbReference type="Gene3D" id="3.40.50.200">
    <property type="entry name" value="Peptidase S8/S53 domain"/>
    <property type="match status" value="1"/>
</dbReference>
<dbReference type="InterPro" id="IPR000209">
    <property type="entry name" value="Peptidase_S8/S53_dom"/>
</dbReference>
<evidence type="ECO:0000256" key="3">
    <source>
        <dbReference type="ARBA" id="ARBA00011073"/>
    </source>
</evidence>
<comment type="similarity">
    <text evidence="3 10 11">Belongs to the peptidase S8 family.</text>
</comment>
<proteinExistence type="inferred from homology"/>
<dbReference type="CDD" id="cd07477">
    <property type="entry name" value="Peptidases_S8_Subtilisin_subset"/>
    <property type="match status" value="1"/>
</dbReference>
<sequence length="277" mass="29934">MMINIVMLLFTAYLFYRWRKQRSERHLVNRDNSKGKGIRIAIIDSGIFPHKDLTISGGVNLVDPSEGCGDDFGHGTHIAGIIASKLNGLAPGAEIYAVKVLDKVGNGRIADVVKGIEWAIEHEMDIINMSLLTQTDCPQLEDAVKRAYDHGILLVAAAGNTGKSENSNVMFPARYAEVIAVSAVNSRLQRAPFSSHGNGIEFAAIGVKVKSTYLKNKYKSFSGTSVAAPVVSARLAILKEENPGLSHIELRDLLQKSAVDIGPEGVDSFSGYGLVQK</sequence>
<dbReference type="PANTHER" id="PTHR43806:SF11">
    <property type="entry name" value="CEREVISIN-RELATED"/>
    <property type="match status" value="1"/>
</dbReference>
<accession>A0A3L7JUE2</accession>
<dbReference type="GO" id="GO:0004252">
    <property type="term" value="F:serine-type endopeptidase activity"/>
    <property type="evidence" value="ECO:0007669"/>
    <property type="project" value="UniProtKB-UniRule"/>
</dbReference>
<dbReference type="InterPro" id="IPR023827">
    <property type="entry name" value="Peptidase_S8_Asp-AS"/>
</dbReference>
<dbReference type="Proteomes" id="UP000276770">
    <property type="component" value="Unassembled WGS sequence"/>
</dbReference>
<feature type="active site" description="Charge relay system" evidence="10">
    <location>
        <position position="44"/>
    </location>
</feature>
<comment type="subcellular location">
    <subcellularLocation>
        <location evidence="2">Secreted</location>
    </subcellularLocation>
</comment>
<dbReference type="InterPro" id="IPR022398">
    <property type="entry name" value="Peptidase_S8_His-AS"/>
</dbReference>
<dbReference type="EMBL" id="RCVZ01000009">
    <property type="protein sequence ID" value="RLQ94488.1"/>
    <property type="molecule type" value="Genomic_DNA"/>
</dbReference>
<keyword evidence="14" id="KW-1185">Reference proteome</keyword>
<dbReference type="InterPro" id="IPR023828">
    <property type="entry name" value="Peptidase_S8_Ser-AS"/>
</dbReference>
<evidence type="ECO:0000256" key="8">
    <source>
        <dbReference type="ARBA" id="ARBA00022825"/>
    </source>
</evidence>
<evidence type="ECO:0000313" key="14">
    <source>
        <dbReference type="Proteomes" id="UP000276770"/>
    </source>
</evidence>
<evidence type="ECO:0000256" key="9">
    <source>
        <dbReference type="ARBA" id="ARBA00022837"/>
    </source>
</evidence>
<feature type="domain" description="Peptidase S8/S53" evidence="12">
    <location>
        <begin position="35"/>
        <end position="273"/>
    </location>
</feature>
<dbReference type="Pfam" id="PF00082">
    <property type="entry name" value="Peptidase_S8"/>
    <property type="match status" value="1"/>
</dbReference>
<dbReference type="PROSITE" id="PS00137">
    <property type="entry name" value="SUBTILASE_HIS"/>
    <property type="match status" value="1"/>
</dbReference>
<dbReference type="OrthoDB" id="9798386at2"/>
<keyword evidence="8 10" id="KW-0720">Serine protease</keyword>
<comment type="cofactor">
    <cofactor evidence="1">
        <name>Ca(2+)</name>
        <dbReference type="ChEBI" id="CHEBI:29108"/>
    </cofactor>
</comment>
<evidence type="ECO:0000256" key="11">
    <source>
        <dbReference type="RuleBase" id="RU003355"/>
    </source>
</evidence>
<feature type="active site" description="Charge relay system" evidence="10">
    <location>
        <position position="74"/>
    </location>
</feature>
<dbReference type="PRINTS" id="PR00723">
    <property type="entry name" value="SUBTILISIN"/>
</dbReference>
<organism evidence="13 14">
    <name type="scientific">Falsibacillus albus</name>
    <dbReference type="NCBI Taxonomy" id="2478915"/>
    <lineage>
        <taxon>Bacteria</taxon>
        <taxon>Bacillati</taxon>
        <taxon>Bacillota</taxon>
        <taxon>Bacilli</taxon>
        <taxon>Bacillales</taxon>
        <taxon>Bacillaceae</taxon>
        <taxon>Falsibacillus</taxon>
    </lineage>
</organism>
<dbReference type="InterPro" id="IPR034202">
    <property type="entry name" value="Subtilisin_Carlsberg-like"/>
</dbReference>
<evidence type="ECO:0000313" key="13">
    <source>
        <dbReference type="EMBL" id="RLQ94488.1"/>
    </source>
</evidence>
<evidence type="ECO:0000256" key="1">
    <source>
        <dbReference type="ARBA" id="ARBA00001913"/>
    </source>
</evidence>
<comment type="caution">
    <text evidence="13">The sequence shown here is derived from an EMBL/GenBank/DDBJ whole genome shotgun (WGS) entry which is preliminary data.</text>
</comment>
<protein>
    <recommendedName>
        <fullName evidence="12">Peptidase S8/S53 domain-containing protein</fullName>
    </recommendedName>
</protein>
<dbReference type="InterPro" id="IPR015500">
    <property type="entry name" value="Peptidase_S8_subtilisin-rel"/>
</dbReference>
<dbReference type="PROSITE" id="PS51892">
    <property type="entry name" value="SUBTILASE"/>
    <property type="match status" value="1"/>
</dbReference>
<evidence type="ECO:0000256" key="5">
    <source>
        <dbReference type="ARBA" id="ARBA00022670"/>
    </source>
</evidence>
<dbReference type="SUPFAM" id="SSF52743">
    <property type="entry name" value="Subtilisin-like"/>
    <property type="match status" value="1"/>
</dbReference>
<gene>
    <name evidence="13" type="ORF">D9X91_13160</name>
</gene>
<dbReference type="RefSeq" id="WP_121681101.1">
    <property type="nucleotide sequence ID" value="NZ_RCVZ01000009.1"/>
</dbReference>
<evidence type="ECO:0000256" key="10">
    <source>
        <dbReference type="PROSITE-ProRule" id="PRU01240"/>
    </source>
</evidence>
<keyword evidence="5 10" id="KW-0645">Protease</keyword>
<dbReference type="PROSITE" id="PS00136">
    <property type="entry name" value="SUBTILASE_ASP"/>
    <property type="match status" value="1"/>
</dbReference>
<dbReference type="AlphaFoldDB" id="A0A3L7JUE2"/>
<evidence type="ECO:0000256" key="7">
    <source>
        <dbReference type="ARBA" id="ARBA00022801"/>
    </source>
</evidence>
<evidence type="ECO:0000256" key="4">
    <source>
        <dbReference type="ARBA" id="ARBA00022525"/>
    </source>
</evidence>
<feature type="active site" description="Charge relay system" evidence="10">
    <location>
        <position position="225"/>
    </location>
</feature>
<name>A0A3L7JUE2_9BACI</name>
<reference evidence="13 14" key="1">
    <citation type="submission" date="2018-10" db="EMBL/GenBank/DDBJ databases">
        <title>Falsibacillus sp. genome draft.</title>
        <authorList>
            <person name="Shi S."/>
        </authorList>
    </citation>
    <scope>NUCLEOTIDE SEQUENCE [LARGE SCALE GENOMIC DNA]</scope>
    <source>
        <strain evidence="13 14">GY 10110</strain>
    </source>
</reference>
<dbReference type="InterPro" id="IPR050131">
    <property type="entry name" value="Peptidase_S8_subtilisin-like"/>
</dbReference>
<keyword evidence="4" id="KW-0964">Secreted</keyword>
<dbReference type="GO" id="GO:0046872">
    <property type="term" value="F:metal ion binding"/>
    <property type="evidence" value="ECO:0007669"/>
    <property type="project" value="UniProtKB-KW"/>
</dbReference>
<evidence type="ECO:0000259" key="12">
    <source>
        <dbReference type="Pfam" id="PF00082"/>
    </source>
</evidence>
<evidence type="ECO:0000256" key="6">
    <source>
        <dbReference type="ARBA" id="ARBA00022723"/>
    </source>
</evidence>